<evidence type="ECO:0000256" key="7">
    <source>
        <dbReference type="ARBA" id="ARBA00049244"/>
    </source>
</evidence>
<dbReference type="AlphaFoldDB" id="A0A382H7S6"/>
<dbReference type="GO" id="GO:0006261">
    <property type="term" value="P:DNA-templated DNA replication"/>
    <property type="evidence" value="ECO:0007669"/>
    <property type="project" value="TreeGrafter"/>
</dbReference>
<evidence type="ECO:0000259" key="8">
    <source>
        <dbReference type="Pfam" id="PF00136"/>
    </source>
</evidence>
<gene>
    <name evidence="10" type="ORF">METZ01_LOCUS235325</name>
</gene>
<dbReference type="InterPro" id="IPR012337">
    <property type="entry name" value="RNaseH-like_sf"/>
</dbReference>
<dbReference type="PANTHER" id="PTHR10322">
    <property type="entry name" value="DNA POLYMERASE CATALYTIC SUBUNIT"/>
    <property type="match status" value="1"/>
</dbReference>
<dbReference type="Gene3D" id="3.30.420.10">
    <property type="entry name" value="Ribonuclease H-like superfamily/Ribonuclease H"/>
    <property type="match status" value="1"/>
</dbReference>
<dbReference type="SMART" id="SM00486">
    <property type="entry name" value="POLBc"/>
    <property type="match status" value="1"/>
</dbReference>
<comment type="catalytic activity">
    <reaction evidence="7">
        <text>DNA(n) + a 2'-deoxyribonucleoside 5'-triphosphate = DNA(n+1) + diphosphate</text>
        <dbReference type="Rhea" id="RHEA:22508"/>
        <dbReference type="Rhea" id="RHEA-COMP:17339"/>
        <dbReference type="Rhea" id="RHEA-COMP:17340"/>
        <dbReference type="ChEBI" id="CHEBI:33019"/>
        <dbReference type="ChEBI" id="CHEBI:61560"/>
        <dbReference type="ChEBI" id="CHEBI:173112"/>
        <dbReference type="EC" id="2.7.7.7"/>
    </reaction>
</comment>
<dbReference type="PANTHER" id="PTHR10322:SF23">
    <property type="entry name" value="DNA POLYMERASE DELTA CATALYTIC SUBUNIT"/>
    <property type="match status" value="1"/>
</dbReference>
<feature type="domain" description="DNA-directed DNA polymerase family B exonuclease" evidence="9">
    <location>
        <begin position="51"/>
        <end position="265"/>
    </location>
</feature>
<dbReference type="Pfam" id="PF03104">
    <property type="entry name" value="DNA_pol_B_exo1"/>
    <property type="match status" value="1"/>
</dbReference>
<keyword evidence="3" id="KW-0808">Transferase</keyword>
<keyword evidence="4" id="KW-0548">Nucleotidyltransferase</keyword>
<dbReference type="InterPro" id="IPR036397">
    <property type="entry name" value="RNaseH_sf"/>
</dbReference>
<keyword evidence="5" id="KW-0239">DNA-directed DNA polymerase</keyword>
<sequence length="410" mass="48360">MSKFYTNVVCLGNYIFERGIEDGLPFDDKHEFKPTLYIPTTTKTDWRTLDDKPVGPVQWGTIKETRASVKKYEGVQNMQIYGHTNYNYSFIADTYPEPIDYNLEHLKIMYLDIEVGSEHGFPDPQRADEEVTAITIKIDDDIQVWGCSEFTNGQENITYNKCGDERQLLEQFVMYWQQNCPHVISGWNTKTFDTPYLVNRIRSELGETWVKKLSPWGFVKEQKIFGMGGREVQTYEIYGVSEIDYMDAYKKFTYTNQESYRLDHIAYVELGETKLDFSEVATLHELYRTDYQKFIQYNIQDVLLVDRLEKKMKLLEMIISLAYLSKCNYTDVFAQTRMWDCIIYNHLLREKTVIPQKKRERKGDAYEGAYVKAPQKGRHNWIVSFDLNSLYPHLIMQYNISPETILGTWE</sequence>
<dbReference type="Gene3D" id="3.30.342.10">
    <property type="entry name" value="DNA Polymerase, chain B, domain 1"/>
    <property type="match status" value="1"/>
</dbReference>
<evidence type="ECO:0000256" key="1">
    <source>
        <dbReference type="ARBA" id="ARBA00005755"/>
    </source>
</evidence>
<dbReference type="GO" id="GO:0003887">
    <property type="term" value="F:DNA-directed DNA polymerase activity"/>
    <property type="evidence" value="ECO:0007669"/>
    <property type="project" value="UniProtKB-KW"/>
</dbReference>
<dbReference type="InterPro" id="IPR043502">
    <property type="entry name" value="DNA/RNA_pol_sf"/>
</dbReference>
<evidence type="ECO:0000256" key="4">
    <source>
        <dbReference type="ARBA" id="ARBA00022695"/>
    </source>
</evidence>
<keyword evidence="6" id="KW-0238">DNA-binding</keyword>
<dbReference type="SUPFAM" id="SSF53098">
    <property type="entry name" value="Ribonuclease H-like"/>
    <property type="match status" value="1"/>
</dbReference>
<reference evidence="10" key="1">
    <citation type="submission" date="2018-05" db="EMBL/GenBank/DDBJ databases">
        <authorList>
            <person name="Lanie J.A."/>
            <person name="Ng W.-L."/>
            <person name="Kazmierczak K.M."/>
            <person name="Andrzejewski T.M."/>
            <person name="Davidsen T.M."/>
            <person name="Wayne K.J."/>
            <person name="Tettelin H."/>
            <person name="Glass J.I."/>
            <person name="Rusch D."/>
            <person name="Podicherti R."/>
            <person name="Tsui H.-C.T."/>
            <person name="Winkler M.E."/>
        </authorList>
    </citation>
    <scope>NUCLEOTIDE SEQUENCE</scope>
</reference>
<proteinExistence type="inferred from homology"/>
<dbReference type="Pfam" id="PF00136">
    <property type="entry name" value="DNA_pol_B"/>
    <property type="match status" value="1"/>
</dbReference>
<comment type="similarity">
    <text evidence="1">Belongs to the DNA polymerase type-B family.</text>
</comment>
<dbReference type="GO" id="GO:0000166">
    <property type="term" value="F:nucleotide binding"/>
    <property type="evidence" value="ECO:0007669"/>
    <property type="project" value="InterPro"/>
</dbReference>
<evidence type="ECO:0000313" key="10">
    <source>
        <dbReference type="EMBL" id="SVB82471.1"/>
    </source>
</evidence>
<accession>A0A382H7S6</accession>
<organism evidence="10">
    <name type="scientific">marine metagenome</name>
    <dbReference type="NCBI Taxonomy" id="408172"/>
    <lineage>
        <taxon>unclassified sequences</taxon>
        <taxon>metagenomes</taxon>
        <taxon>ecological metagenomes</taxon>
    </lineage>
</organism>
<protein>
    <recommendedName>
        <fullName evidence="2">DNA-directed DNA polymerase</fullName>
        <ecNumber evidence="2">2.7.7.7</ecNumber>
    </recommendedName>
</protein>
<feature type="non-terminal residue" evidence="10">
    <location>
        <position position="410"/>
    </location>
</feature>
<dbReference type="InterPro" id="IPR023211">
    <property type="entry name" value="DNA_pol_palm_dom_sf"/>
</dbReference>
<evidence type="ECO:0000259" key="9">
    <source>
        <dbReference type="Pfam" id="PF03104"/>
    </source>
</evidence>
<dbReference type="InterPro" id="IPR006172">
    <property type="entry name" value="DNA-dir_DNA_pol_B"/>
</dbReference>
<feature type="domain" description="DNA-directed DNA polymerase family B multifunctional" evidence="8">
    <location>
        <begin position="335"/>
        <end position="407"/>
    </location>
</feature>
<dbReference type="GO" id="GO:0003677">
    <property type="term" value="F:DNA binding"/>
    <property type="evidence" value="ECO:0007669"/>
    <property type="project" value="UniProtKB-KW"/>
</dbReference>
<dbReference type="InterPro" id="IPR006134">
    <property type="entry name" value="DNA-dir_DNA_pol_B_multi_dom"/>
</dbReference>
<dbReference type="InterPro" id="IPR006133">
    <property type="entry name" value="DNA-dir_DNA_pol_B_exonuc"/>
</dbReference>
<dbReference type="SUPFAM" id="SSF56672">
    <property type="entry name" value="DNA/RNA polymerases"/>
    <property type="match status" value="1"/>
</dbReference>
<dbReference type="InterPro" id="IPR050240">
    <property type="entry name" value="DNA_pol_type-B"/>
</dbReference>
<dbReference type="Gene3D" id="3.90.1600.10">
    <property type="entry name" value="Palm domain of DNA polymerase"/>
    <property type="match status" value="1"/>
</dbReference>
<evidence type="ECO:0000256" key="6">
    <source>
        <dbReference type="ARBA" id="ARBA00023125"/>
    </source>
</evidence>
<dbReference type="EMBL" id="UINC01059256">
    <property type="protein sequence ID" value="SVB82471.1"/>
    <property type="molecule type" value="Genomic_DNA"/>
</dbReference>
<name>A0A382H7S6_9ZZZZ</name>
<evidence type="ECO:0000256" key="3">
    <source>
        <dbReference type="ARBA" id="ARBA00022679"/>
    </source>
</evidence>
<dbReference type="EC" id="2.7.7.7" evidence="2"/>
<evidence type="ECO:0000256" key="2">
    <source>
        <dbReference type="ARBA" id="ARBA00012417"/>
    </source>
</evidence>
<evidence type="ECO:0000256" key="5">
    <source>
        <dbReference type="ARBA" id="ARBA00022932"/>
    </source>
</evidence>